<proteinExistence type="predicted"/>
<keyword evidence="3" id="KW-1185">Reference proteome</keyword>
<name>A0ABV3DXU5_9ACTN</name>
<evidence type="ECO:0008006" key="4">
    <source>
        <dbReference type="Google" id="ProtNLM"/>
    </source>
</evidence>
<protein>
    <recommendedName>
        <fullName evidence="4">DUF2188 domain-containing protein</fullName>
    </recommendedName>
</protein>
<organism evidence="2 3">
    <name type="scientific">Streptodolium elevatio</name>
    <dbReference type="NCBI Taxonomy" id="3157996"/>
    <lineage>
        <taxon>Bacteria</taxon>
        <taxon>Bacillati</taxon>
        <taxon>Actinomycetota</taxon>
        <taxon>Actinomycetes</taxon>
        <taxon>Kitasatosporales</taxon>
        <taxon>Streptomycetaceae</taxon>
        <taxon>Streptodolium</taxon>
    </lineage>
</organism>
<accession>A0ABV3DXU5</accession>
<dbReference type="EMBL" id="JBEZFP010000233">
    <property type="protein sequence ID" value="MEU8140062.1"/>
    <property type="molecule type" value="Genomic_DNA"/>
</dbReference>
<evidence type="ECO:0000313" key="3">
    <source>
        <dbReference type="Proteomes" id="UP001551482"/>
    </source>
</evidence>
<feature type="compositionally biased region" description="Basic and acidic residues" evidence="1">
    <location>
        <begin position="10"/>
        <end position="21"/>
    </location>
</feature>
<gene>
    <name evidence="2" type="ORF">AB0C36_42065</name>
</gene>
<dbReference type="Proteomes" id="UP001551482">
    <property type="component" value="Unassembled WGS sequence"/>
</dbReference>
<evidence type="ECO:0000313" key="2">
    <source>
        <dbReference type="EMBL" id="MEU8140062.1"/>
    </source>
</evidence>
<sequence length="65" mass="7023">MRYRITNLTRTDDSKKTTDVHAKPATVDVEAVNEAVKRAAARGESLYIRPVSLADAAAPQPSQAV</sequence>
<reference evidence="2 3" key="1">
    <citation type="submission" date="2024-06" db="EMBL/GenBank/DDBJ databases">
        <title>The Natural Products Discovery Center: Release of the First 8490 Sequenced Strains for Exploring Actinobacteria Biosynthetic Diversity.</title>
        <authorList>
            <person name="Kalkreuter E."/>
            <person name="Kautsar S.A."/>
            <person name="Yang D."/>
            <person name="Bader C.D."/>
            <person name="Teijaro C.N."/>
            <person name="Fluegel L."/>
            <person name="Davis C.M."/>
            <person name="Simpson J.R."/>
            <person name="Lauterbach L."/>
            <person name="Steele A.D."/>
            <person name="Gui C."/>
            <person name="Meng S."/>
            <person name="Li G."/>
            <person name="Viehrig K."/>
            <person name="Ye F."/>
            <person name="Su P."/>
            <person name="Kiefer A.F."/>
            <person name="Nichols A."/>
            <person name="Cepeda A.J."/>
            <person name="Yan W."/>
            <person name="Fan B."/>
            <person name="Jiang Y."/>
            <person name="Adhikari A."/>
            <person name="Zheng C.-J."/>
            <person name="Schuster L."/>
            <person name="Cowan T.M."/>
            <person name="Smanski M.J."/>
            <person name="Chevrette M.G."/>
            <person name="De Carvalho L.P.S."/>
            <person name="Shen B."/>
        </authorList>
    </citation>
    <scope>NUCLEOTIDE SEQUENCE [LARGE SCALE GENOMIC DNA]</scope>
    <source>
        <strain evidence="2 3">NPDC048946</strain>
    </source>
</reference>
<feature type="region of interest" description="Disordered" evidence="1">
    <location>
        <begin position="1"/>
        <end position="21"/>
    </location>
</feature>
<dbReference type="RefSeq" id="WP_358364816.1">
    <property type="nucleotide sequence ID" value="NZ_JBEZFP010000233.1"/>
</dbReference>
<comment type="caution">
    <text evidence="2">The sequence shown here is derived from an EMBL/GenBank/DDBJ whole genome shotgun (WGS) entry which is preliminary data.</text>
</comment>
<evidence type="ECO:0000256" key="1">
    <source>
        <dbReference type="SAM" id="MobiDB-lite"/>
    </source>
</evidence>